<keyword evidence="3" id="KW-0520">NAD</keyword>
<evidence type="ECO:0000256" key="4">
    <source>
        <dbReference type="RuleBase" id="RU003719"/>
    </source>
</evidence>
<comment type="similarity">
    <text evidence="1 4">Belongs to the D-isomer specific 2-hydroxyacid dehydrogenase family.</text>
</comment>
<evidence type="ECO:0000313" key="8">
    <source>
        <dbReference type="Proteomes" id="UP001304769"/>
    </source>
</evidence>
<sequence>MERQKEERVGTVSRMPARRPRVALAMQDKELRDALFSERLRRRLEAVADCDYDLVIQDFDAVPQSVLESTEVLLTGWSCPRIDEAALERMPALGLIAHAAGSVKGHVDDACWGRGIVVTNAVLANAVPVAEFSLAQILLAGKSTLGAVVLYRERQEKIDRELEFPDAGNYDKTVGIVGASTIGRLVLDRLRSFDLEVVLFDPTIGPGEAQRLGARKVGLAELMQASDVVSLHAPVLPSTIGMVGRNELAAMRTGSTLINTARGALVDHTALREELISGRLNAFLDVTEPEPLPQGDPLYGLPNVLLTPHIAGSMGTELHRMTDFALTEIERFAAGLEPRYQVRREDLATKA</sequence>
<protein>
    <submittedName>
        <fullName evidence="7">Hydroxyacid dehydrogenase</fullName>
    </submittedName>
</protein>
<reference evidence="7 8" key="1">
    <citation type="submission" date="2023-12" db="EMBL/GenBank/DDBJ databases">
        <title>Sinomonas terricola sp. nov, isolated from litchi orchard soil in Guangdong, PR China.</title>
        <authorList>
            <person name="Jiaxin W."/>
            <person name="Yang Z."/>
            <person name="Honghui Z."/>
        </authorList>
    </citation>
    <scope>NUCLEOTIDE SEQUENCE [LARGE SCALE GENOMIC DNA]</scope>
    <source>
        <strain evidence="7 8">JGH33</strain>
    </source>
</reference>
<evidence type="ECO:0000256" key="2">
    <source>
        <dbReference type="ARBA" id="ARBA00023002"/>
    </source>
</evidence>
<dbReference type="InterPro" id="IPR036291">
    <property type="entry name" value="NAD(P)-bd_dom_sf"/>
</dbReference>
<dbReference type="Pfam" id="PF02826">
    <property type="entry name" value="2-Hacid_dh_C"/>
    <property type="match status" value="1"/>
</dbReference>
<dbReference type="CDD" id="cd12167">
    <property type="entry name" value="2-Hacid_dh_8"/>
    <property type="match status" value="1"/>
</dbReference>
<accession>A0ABU5T6M2</accession>
<dbReference type="RefSeq" id="WP_323279083.1">
    <property type="nucleotide sequence ID" value="NZ_JAYGGQ010000007.1"/>
</dbReference>
<evidence type="ECO:0000313" key="7">
    <source>
        <dbReference type="EMBL" id="MEA5455228.1"/>
    </source>
</evidence>
<name>A0ABU5T6M2_9MICC</name>
<dbReference type="Pfam" id="PF00389">
    <property type="entry name" value="2-Hacid_dh"/>
    <property type="match status" value="1"/>
</dbReference>
<evidence type="ECO:0000259" key="5">
    <source>
        <dbReference type="Pfam" id="PF00389"/>
    </source>
</evidence>
<evidence type="ECO:0000259" key="6">
    <source>
        <dbReference type="Pfam" id="PF02826"/>
    </source>
</evidence>
<dbReference type="PANTHER" id="PTHR10996:SF178">
    <property type="entry name" value="2-HYDROXYACID DEHYDROGENASE YGL185C-RELATED"/>
    <property type="match status" value="1"/>
</dbReference>
<proteinExistence type="inferred from homology"/>
<organism evidence="7 8">
    <name type="scientific">Sinomonas terricola</name>
    <dbReference type="NCBI Taxonomy" id="3110330"/>
    <lineage>
        <taxon>Bacteria</taxon>
        <taxon>Bacillati</taxon>
        <taxon>Actinomycetota</taxon>
        <taxon>Actinomycetes</taxon>
        <taxon>Micrococcales</taxon>
        <taxon>Micrococcaceae</taxon>
        <taxon>Sinomonas</taxon>
    </lineage>
</organism>
<feature type="domain" description="D-isomer specific 2-hydroxyacid dehydrogenase NAD-binding" evidence="6">
    <location>
        <begin position="155"/>
        <end position="311"/>
    </location>
</feature>
<dbReference type="PANTHER" id="PTHR10996">
    <property type="entry name" value="2-HYDROXYACID DEHYDROGENASE-RELATED"/>
    <property type="match status" value="1"/>
</dbReference>
<dbReference type="InterPro" id="IPR006139">
    <property type="entry name" value="D-isomer_2_OHA_DH_cat_dom"/>
</dbReference>
<dbReference type="InterPro" id="IPR050223">
    <property type="entry name" value="D-isomer_2-hydroxyacid_DH"/>
</dbReference>
<comment type="caution">
    <text evidence="7">The sequence shown here is derived from an EMBL/GenBank/DDBJ whole genome shotgun (WGS) entry which is preliminary data.</text>
</comment>
<keyword evidence="8" id="KW-1185">Reference proteome</keyword>
<feature type="domain" description="D-isomer specific 2-hydroxyacid dehydrogenase catalytic" evidence="5">
    <location>
        <begin position="76"/>
        <end position="342"/>
    </location>
</feature>
<evidence type="ECO:0000256" key="3">
    <source>
        <dbReference type="ARBA" id="ARBA00023027"/>
    </source>
</evidence>
<dbReference type="Proteomes" id="UP001304769">
    <property type="component" value="Unassembled WGS sequence"/>
</dbReference>
<evidence type="ECO:0000256" key="1">
    <source>
        <dbReference type="ARBA" id="ARBA00005854"/>
    </source>
</evidence>
<dbReference type="Gene3D" id="3.40.50.720">
    <property type="entry name" value="NAD(P)-binding Rossmann-like Domain"/>
    <property type="match status" value="2"/>
</dbReference>
<keyword evidence="2 4" id="KW-0560">Oxidoreductase</keyword>
<dbReference type="SUPFAM" id="SSF52283">
    <property type="entry name" value="Formate/glycerate dehydrogenase catalytic domain-like"/>
    <property type="match status" value="1"/>
</dbReference>
<dbReference type="SUPFAM" id="SSF51735">
    <property type="entry name" value="NAD(P)-binding Rossmann-fold domains"/>
    <property type="match status" value="1"/>
</dbReference>
<dbReference type="EMBL" id="JAYGGQ010000007">
    <property type="protein sequence ID" value="MEA5455228.1"/>
    <property type="molecule type" value="Genomic_DNA"/>
</dbReference>
<gene>
    <name evidence="7" type="ORF">SPF06_10890</name>
</gene>
<dbReference type="InterPro" id="IPR006140">
    <property type="entry name" value="D-isomer_DH_NAD-bd"/>
</dbReference>